<dbReference type="EMBL" id="CP000283">
    <property type="protein sequence ID" value="ABE41557.1"/>
    <property type="molecule type" value="Genomic_DNA"/>
</dbReference>
<name>Q130D2_RHOPS</name>
<reference evidence="1 2" key="1">
    <citation type="submission" date="2006-03" db="EMBL/GenBank/DDBJ databases">
        <title>Complete sequence of Rhodopseudomonas palustris BisB5.</title>
        <authorList>
            <consortium name="US DOE Joint Genome Institute"/>
            <person name="Copeland A."/>
            <person name="Lucas S."/>
            <person name="Lapidus A."/>
            <person name="Barry K."/>
            <person name="Detter J.C."/>
            <person name="Glavina del Rio T."/>
            <person name="Hammon N."/>
            <person name="Israni S."/>
            <person name="Dalin E."/>
            <person name="Tice H."/>
            <person name="Pitluck S."/>
            <person name="Chain P."/>
            <person name="Malfatti S."/>
            <person name="Shin M."/>
            <person name="Vergez L."/>
            <person name="Schmutz J."/>
            <person name="Larimer F."/>
            <person name="Land M."/>
            <person name="Hauser L."/>
            <person name="Pelletier D.A."/>
            <person name="Kyrpides N."/>
            <person name="Lykidis A."/>
            <person name="Oda Y."/>
            <person name="Harwood C.S."/>
            <person name="Richardson P."/>
        </authorList>
    </citation>
    <scope>NUCLEOTIDE SEQUENCE [LARGE SCALE GENOMIC DNA]</scope>
    <source>
        <strain evidence="1 2">BisB5</strain>
    </source>
</reference>
<protein>
    <submittedName>
        <fullName evidence="1">Uncharacterized protein</fullName>
    </submittedName>
</protein>
<organism evidence="1 2">
    <name type="scientific">Rhodopseudomonas palustris (strain BisB5)</name>
    <dbReference type="NCBI Taxonomy" id="316057"/>
    <lineage>
        <taxon>Bacteria</taxon>
        <taxon>Pseudomonadati</taxon>
        <taxon>Pseudomonadota</taxon>
        <taxon>Alphaproteobacteria</taxon>
        <taxon>Hyphomicrobiales</taxon>
        <taxon>Nitrobacteraceae</taxon>
        <taxon>Rhodopseudomonas</taxon>
    </lineage>
</organism>
<proteinExistence type="predicted"/>
<evidence type="ECO:0000313" key="2">
    <source>
        <dbReference type="Proteomes" id="UP000001818"/>
    </source>
</evidence>
<dbReference type="AlphaFoldDB" id="Q130D2"/>
<gene>
    <name evidence="1" type="ordered locus">RPD_4340</name>
</gene>
<dbReference type="HOGENOM" id="CLU_199717_0_0_5"/>
<dbReference type="STRING" id="316057.RPD_4340"/>
<dbReference type="Proteomes" id="UP000001818">
    <property type="component" value="Chromosome"/>
</dbReference>
<dbReference type="KEGG" id="rpd:RPD_4340"/>
<dbReference type="BioCyc" id="RPAL316057:RPD_RS21835-MONOMER"/>
<accession>Q130D2</accession>
<sequence length="75" mass="7849">MTKLLDQALEVARGLPAEAQDDIARVVLQLAGHEGAIVALSGDERAAIARSKAAAALGDYATEEQVRAVWAKHGL</sequence>
<dbReference type="eggNOG" id="ENOG502ZED8">
    <property type="taxonomic scope" value="Bacteria"/>
</dbReference>
<evidence type="ECO:0000313" key="1">
    <source>
        <dbReference type="EMBL" id="ABE41557.1"/>
    </source>
</evidence>